<feature type="region of interest" description="Disordered" evidence="1">
    <location>
        <begin position="15"/>
        <end position="98"/>
    </location>
</feature>
<accession>A0ABX9UTN4</accession>
<evidence type="ECO:0008006" key="5">
    <source>
        <dbReference type="Google" id="ProtNLM"/>
    </source>
</evidence>
<evidence type="ECO:0000256" key="1">
    <source>
        <dbReference type="SAM" id="MobiDB-lite"/>
    </source>
</evidence>
<keyword evidence="2" id="KW-0732">Signal</keyword>
<feature type="chain" id="PRO_5046366825" description="Secreted protein" evidence="2">
    <location>
        <begin position="21"/>
        <end position="98"/>
    </location>
</feature>
<comment type="caution">
    <text evidence="3">The sequence shown here is derived from an EMBL/GenBank/DDBJ whole genome shotgun (WGS) entry which is preliminary data.</text>
</comment>
<keyword evidence="4" id="KW-1185">Reference proteome</keyword>
<evidence type="ECO:0000313" key="3">
    <source>
        <dbReference type="EMBL" id="RMH96209.1"/>
    </source>
</evidence>
<dbReference type="Proteomes" id="UP000279228">
    <property type="component" value="Unassembled WGS sequence"/>
</dbReference>
<protein>
    <recommendedName>
        <fullName evidence="5">Secreted protein</fullName>
    </recommendedName>
</protein>
<evidence type="ECO:0000256" key="2">
    <source>
        <dbReference type="SAM" id="SignalP"/>
    </source>
</evidence>
<feature type="signal peptide" evidence="2">
    <location>
        <begin position="1"/>
        <end position="20"/>
    </location>
</feature>
<feature type="compositionally biased region" description="Basic and acidic residues" evidence="1">
    <location>
        <begin position="47"/>
        <end position="63"/>
    </location>
</feature>
<gene>
    <name evidence="3" type="ORF">EA798_13820</name>
</gene>
<feature type="compositionally biased region" description="Polar residues" evidence="1">
    <location>
        <begin position="88"/>
        <end position="98"/>
    </location>
</feature>
<proteinExistence type="predicted"/>
<reference evidence="3 4" key="1">
    <citation type="submission" date="2018-10" db="EMBL/GenBank/DDBJ databases">
        <title>Pseudomonas songnenensis NEAU-ST5-5(T) genome.</title>
        <authorList>
            <person name="Pengp J."/>
            <person name="Liu Z.-P."/>
        </authorList>
    </citation>
    <scope>NUCLEOTIDE SEQUENCE [LARGE SCALE GENOMIC DNA]</scope>
    <source>
        <strain evidence="3 4">NEAU-ST5-5</strain>
    </source>
</reference>
<name>A0ABX9UTN4_9PSED</name>
<dbReference type="EMBL" id="RFFN01000004">
    <property type="protein sequence ID" value="RMH96209.1"/>
    <property type="molecule type" value="Genomic_DNA"/>
</dbReference>
<sequence length="98" mass="10373">MKRLMLAATLSALFATPSMAQFPAGTPRDDTGSRPSPMGNPTPQEEVETRKDHQGRTVTEDGRLVAPQPDSDEDSTDPARHSAPGGPNDTSTDAGKLE</sequence>
<evidence type="ECO:0000313" key="4">
    <source>
        <dbReference type="Proteomes" id="UP000279228"/>
    </source>
</evidence>
<organism evidence="3 4">
    <name type="scientific">Pseudomonas songnenensis</name>
    <dbReference type="NCBI Taxonomy" id="1176259"/>
    <lineage>
        <taxon>Bacteria</taxon>
        <taxon>Pseudomonadati</taxon>
        <taxon>Pseudomonadota</taxon>
        <taxon>Gammaproteobacteria</taxon>
        <taxon>Pseudomonadales</taxon>
        <taxon>Pseudomonadaceae</taxon>
        <taxon>Pseudomonas</taxon>
    </lineage>
</organism>
<dbReference type="RefSeq" id="WP_106158710.1">
    <property type="nucleotide sequence ID" value="NZ_JAMOHS010000003.1"/>
</dbReference>